<keyword evidence="9 12" id="KW-0418">Kinase</keyword>
<evidence type="ECO:0000256" key="3">
    <source>
        <dbReference type="ARBA" id="ARBA00008982"/>
    </source>
</evidence>
<dbReference type="GO" id="GO:0006096">
    <property type="term" value="P:glycolytic process"/>
    <property type="evidence" value="ECO:0007669"/>
    <property type="project" value="UniProtKB-UniRule"/>
</dbReference>
<comment type="similarity">
    <text evidence="3 12 15">Belongs to the phosphoglycerate kinase family.</text>
</comment>
<evidence type="ECO:0000256" key="1">
    <source>
        <dbReference type="ARBA" id="ARBA00000642"/>
    </source>
</evidence>
<evidence type="ECO:0000256" key="6">
    <source>
        <dbReference type="ARBA" id="ARBA00016471"/>
    </source>
</evidence>
<evidence type="ECO:0000256" key="10">
    <source>
        <dbReference type="ARBA" id="ARBA00022840"/>
    </source>
</evidence>
<dbReference type="AlphaFoldDB" id="A0A1W1VFB5"/>
<evidence type="ECO:0000256" key="9">
    <source>
        <dbReference type="ARBA" id="ARBA00022777"/>
    </source>
</evidence>
<gene>
    <name evidence="12" type="primary">pgk</name>
    <name evidence="16" type="ORF">SAMN00120144_2504</name>
</gene>
<evidence type="ECO:0000256" key="5">
    <source>
        <dbReference type="ARBA" id="ARBA00013061"/>
    </source>
</evidence>
<dbReference type="InterPro" id="IPR036043">
    <property type="entry name" value="Phosphoglycerate_kinase_sf"/>
</dbReference>
<feature type="binding site" evidence="12 14">
    <location>
        <begin position="389"/>
        <end position="392"/>
    </location>
    <ligand>
        <name>ATP</name>
        <dbReference type="ChEBI" id="CHEBI:30616"/>
    </ligand>
</feature>
<proteinExistence type="inferred from homology"/>
<feature type="binding site" evidence="12">
    <location>
        <position position="70"/>
    </location>
    <ligand>
        <name>substrate</name>
    </ligand>
</feature>
<feature type="binding site" evidence="12 14">
    <location>
        <position position="360"/>
    </location>
    <ligand>
        <name>ATP</name>
        <dbReference type="ChEBI" id="CHEBI:30616"/>
    </ligand>
</feature>
<protein>
    <recommendedName>
        <fullName evidence="6 12">Phosphoglycerate kinase</fullName>
        <ecNumber evidence="5 12">2.7.2.3</ecNumber>
    </recommendedName>
</protein>
<feature type="binding site" evidence="12 13">
    <location>
        <begin position="54"/>
        <end position="56"/>
    </location>
    <ligand>
        <name>substrate</name>
    </ligand>
</feature>
<dbReference type="GO" id="GO:0005524">
    <property type="term" value="F:ATP binding"/>
    <property type="evidence" value="ECO:0007669"/>
    <property type="project" value="UniProtKB-KW"/>
</dbReference>
<keyword evidence="10 12" id="KW-0067">ATP-binding</keyword>
<dbReference type="FunFam" id="3.40.50.1260:FF:000006">
    <property type="entry name" value="Phosphoglycerate kinase"/>
    <property type="match status" value="1"/>
</dbReference>
<dbReference type="GO" id="GO:0005829">
    <property type="term" value="C:cytosol"/>
    <property type="evidence" value="ECO:0007669"/>
    <property type="project" value="TreeGrafter"/>
</dbReference>
<dbReference type="InterPro" id="IPR001576">
    <property type="entry name" value="Phosphoglycerate_kinase"/>
</dbReference>
<evidence type="ECO:0000256" key="14">
    <source>
        <dbReference type="PIRSR" id="PIRSR000724-2"/>
    </source>
</evidence>
<feature type="binding site" evidence="13">
    <location>
        <position position="70"/>
    </location>
    <ligand>
        <name>(2R)-3-phosphoglycerate</name>
        <dbReference type="ChEBI" id="CHEBI:58272"/>
    </ligand>
</feature>
<dbReference type="HAMAP" id="MF_00145">
    <property type="entry name" value="Phosphoglyc_kinase"/>
    <property type="match status" value="1"/>
</dbReference>
<accession>A0A1W1VFB5</accession>
<dbReference type="PANTHER" id="PTHR11406">
    <property type="entry name" value="PHOSPHOGLYCERATE KINASE"/>
    <property type="match status" value="1"/>
</dbReference>
<dbReference type="CDD" id="cd00318">
    <property type="entry name" value="Phosphoglycerate_kinase"/>
    <property type="match status" value="1"/>
</dbReference>
<dbReference type="GO" id="GO:0043531">
    <property type="term" value="F:ADP binding"/>
    <property type="evidence" value="ECO:0007669"/>
    <property type="project" value="TreeGrafter"/>
</dbReference>
<dbReference type="PANTHER" id="PTHR11406:SF23">
    <property type="entry name" value="PHOSPHOGLYCERATE KINASE 1, CHLOROPLASTIC-RELATED"/>
    <property type="match status" value="1"/>
</dbReference>
<feature type="binding site" evidence="12">
    <location>
        <position position="185"/>
    </location>
    <ligand>
        <name>substrate</name>
    </ligand>
</feature>
<evidence type="ECO:0000256" key="8">
    <source>
        <dbReference type="ARBA" id="ARBA00022741"/>
    </source>
</evidence>
<organism evidence="16 17">
    <name type="scientific">Hymenobacter roseosalivarius DSM 11622</name>
    <dbReference type="NCBI Taxonomy" id="645990"/>
    <lineage>
        <taxon>Bacteria</taxon>
        <taxon>Pseudomonadati</taxon>
        <taxon>Bacteroidota</taxon>
        <taxon>Cytophagia</taxon>
        <taxon>Cytophagales</taxon>
        <taxon>Hymenobacteraceae</taxon>
        <taxon>Hymenobacter</taxon>
    </lineage>
</organism>
<comment type="subunit">
    <text evidence="4 12">Monomer.</text>
</comment>
<keyword evidence="17" id="KW-1185">Reference proteome</keyword>
<evidence type="ECO:0000256" key="12">
    <source>
        <dbReference type="HAMAP-Rule" id="MF_00145"/>
    </source>
</evidence>
<dbReference type="GO" id="GO:0006094">
    <property type="term" value="P:gluconeogenesis"/>
    <property type="evidence" value="ECO:0007669"/>
    <property type="project" value="TreeGrafter"/>
</dbReference>
<dbReference type="GO" id="GO:0004618">
    <property type="term" value="F:phosphoglycerate kinase activity"/>
    <property type="evidence" value="ECO:0007669"/>
    <property type="project" value="UniProtKB-UniRule"/>
</dbReference>
<dbReference type="InterPro" id="IPR015824">
    <property type="entry name" value="Phosphoglycerate_kinase_N"/>
</dbReference>
<evidence type="ECO:0000256" key="4">
    <source>
        <dbReference type="ARBA" id="ARBA00011245"/>
    </source>
</evidence>
<dbReference type="SUPFAM" id="SSF53748">
    <property type="entry name" value="Phosphoglycerate kinase"/>
    <property type="match status" value="1"/>
</dbReference>
<dbReference type="EC" id="2.7.2.3" evidence="5 12"/>
<dbReference type="Proteomes" id="UP000192266">
    <property type="component" value="Unassembled WGS sequence"/>
</dbReference>
<feature type="binding site" evidence="12">
    <location>
        <position position="152"/>
    </location>
    <ligand>
        <name>substrate</name>
    </ligand>
</feature>
<comment type="subcellular location">
    <subcellularLocation>
        <location evidence="12">Cytoplasm</location>
    </subcellularLocation>
</comment>
<evidence type="ECO:0000256" key="15">
    <source>
        <dbReference type="RuleBase" id="RU000532"/>
    </source>
</evidence>
<dbReference type="EMBL" id="FWWW01000057">
    <property type="protein sequence ID" value="SMB91986.1"/>
    <property type="molecule type" value="Genomic_DNA"/>
</dbReference>
<dbReference type="STRING" id="645990.SAMN00120144_2504"/>
<keyword evidence="12" id="KW-0963">Cytoplasm</keyword>
<feature type="binding site" evidence="13">
    <location>
        <position position="185"/>
    </location>
    <ligand>
        <name>(2R)-3-phosphoglycerate</name>
        <dbReference type="ChEBI" id="CHEBI:58272"/>
    </ligand>
</feature>
<feature type="binding site" evidence="12 13">
    <location>
        <begin position="93"/>
        <end position="96"/>
    </location>
    <ligand>
        <name>substrate</name>
    </ligand>
</feature>
<sequence length="433" mass="47056">MVRLEHRTYHLTTSPFHHFTFTFVPYKAYQTLQTTMQTLDQYNFVGKRALVRVDFNVPLDDELHITDDTRIRAATPTIRKILSDGGSVILLSHLGRPKGGPEKKFSLQSIVSRLGEEYGTQVLFANDVMSPDAAKMAAELQPGQILLCENVRFYKEEEAGDTAFAEKLAKLGDVYVNDAFGAAHRRHASTAVAAQYFAPQDRVAGYLMQSELDNAHRVLTQAERPFTAIMGGAKISDKIQLIEQLLDKVDNLLIGGGMAYTFSKAEGGEIGGSLLEADKLDLALHLIQKAKEKGVNLVLPTDSLIADRFANDANVETAPNHHIPNGWMGLDIGPESRENFADIIRQSRTILWNGPMGVFEMSNFSAGTEFVAAAIADATANGAFSLIGGGDSAAAVNQMGYADRVSYISTGGGALLEYMEGKELPGVAALEGR</sequence>
<keyword evidence="8 12" id="KW-0547">Nucleotide-binding</keyword>
<feature type="binding site" evidence="13">
    <location>
        <position position="152"/>
    </location>
    <ligand>
        <name>(2R)-3-phosphoglycerate</name>
        <dbReference type="ChEBI" id="CHEBI:58272"/>
    </ligand>
</feature>
<dbReference type="PRINTS" id="PR00477">
    <property type="entry name" value="PHGLYCKINASE"/>
</dbReference>
<feature type="binding site" evidence="12 14">
    <location>
        <position position="238"/>
    </location>
    <ligand>
        <name>ATP</name>
        <dbReference type="ChEBI" id="CHEBI:30616"/>
    </ligand>
</feature>
<evidence type="ECO:0000256" key="2">
    <source>
        <dbReference type="ARBA" id="ARBA00004838"/>
    </source>
</evidence>
<dbReference type="Gene3D" id="3.40.50.1260">
    <property type="entry name" value="Phosphoglycerate kinase, N-terminal domain"/>
    <property type="match status" value="2"/>
</dbReference>
<evidence type="ECO:0000256" key="7">
    <source>
        <dbReference type="ARBA" id="ARBA00022679"/>
    </source>
</evidence>
<dbReference type="Pfam" id="PF00162">
    <property type="entry name" value="PGK"/>
    <property type="match status" value="1"/>
</dbReference>
<dbReference type="PIRSF" id="PIRSF000724">
    <property type="entry name" value="Pgk"/>
    <property type="match status" value="1"/>
</dbReference>
<evidence type="ECO:0000313" key="17">
    <source>
        <dbReference type="Proteomes" id="UP000192266"/>
    </source>
</evidence>
<comment type="catalytic activity">
    <reaction evidence="1 12 15">
        <text>(2R)-3-phosphoglycerate + ATP = (2R)-3-phospho-glyceroyl phosphate + ADP</text>
        <dbReference type="Rhea" id="RHEA:14801"/>
        <dbReference type="ChEBI" id="CHEBI:30616"/>
        <dbReference type="ChEBI" id="CHEBI:57604"/>
        <dbReference type="ChEBI" id="CHEBI:58272"/>
        <dbReference type="ChEBI" id="CHEBI:456216"/>
        <dbReference type="EC" id="2.7.2.3"/>
    </reaction>
</comment>
<keyword evidence="11 12" id="KW-0324">Glycolysis</keyword>
<evidence type="ECO:0000256" key="13">
    <source>
        <dbReference type="PIRSR" id="PIRSR000724-1"/>
    </source>
</evidence>
<evidence type="ECO:0000313" key="16">
    <source>
        <dbReference type="EMBL" id="SMB91986.1"/>
    </source>
</evidence>
<name>A0A1W1VFB5_9BACT</name>
<reference evidence="16 17" key="1">
    <citation type="submission" date="2017-04" db="EMBL/GenBank/DDBJ databases">
        <authorList>
            <person name="Afonso C.L."/>
            <person name="Miller P.J."/>
            <person name="Scott M.A."/>
            <person name="Spackman E."/>
            <person name="Goraichik I."/>
            <person name="Dimitrov K.M."/>
            <person name="Suarez D.L."/>
            <person name="Swayne D.E."/>
        </authorList>
    </citation>
    <scope>NUCLEOTIDE SEQUENCE [LARGE SCALE GENOMIC DNA]</scope>
    <source>
        <strain evidence="16 17">DSM 11622</strain>
    </source>
</reference>
<dbReference type="FunFam" id="3.40.50.1260:FF:000003">
    <property type="entry name" value="Phosphoglycerate kinase"/>
    <property type="match status" value="1"/>
</dbReference>
<keyword evidence="7 12" id="KW-0808">Transferase</keyword>
<comment type="pathway">
    <text evidence="2 12">Carbohydrate degradation; glycolysis; pyruvate from D-glyceraldehyde 3-phosphate: step 2/5.</text>
</comment>
<feature type="binding site" evidence="12 14">
    <location>
        <position position="329"/>
    </location>
    <ligand>
        <name>ATP</name>
        <dbReference type="ChEBI" id="CHEBI:30616"/>
    </ligand>
</feature>
<dbReference type="UniPathway" id="UPA00109">
    <property type="reaction ID" value="UER00185"/>
</dbReference>
<evidence type="ECO:0000256" key="11">
    <source>
        <dbReference type="ARBA" id="ARBA00023152"/>
    </source>
</evidence>